<dbReference type="EMBL" id="BAAANB010000021">
    <property type="protein sequence ID" value="GAA2036677.1"/>
    <property type="molecule type" value="Genomic_DNA"/>
</dbReference>
<keyword evidence="3" id="KW-1185">Reference proteome</keyword>
<accession>A0ABP5G169</accession>
<evidence type="ECO:0000256" key="1">
    <source>
        <dbReference type="SAM" id="MobiDB-lite"/>
    </source>
</evidence>
<dbReference type="Proteomes" id="UP001501285">
    <property type="component" value="Unassembled WGS sequence"/>
</dbReference>
<name>A0ABP5G169_9MICO</name>
<reference evidence="3" key="1">
    <citation type="journal article" date="2019" name="Int. J. Syst. Evol. Microbiol.">
        <title>The Global Catalogue of Microorganisms (GCM) 10K type strain sequencing project: providing services to taxonomists for standard genome sequencing and annotation.</title>
        <authorList>
            <consortium name="The Broad Institute Genomics Platform"/>
            <consortium name="The Broad Institute Genome Sequencing Center for Infectious Disease"/>
            <person name="Wu L."/>
            <person name="Ma J."/>
        </authorList>
    </citation>
    <scope>NUCLEOTIDE SEQUENCE [LARGE SCALE GENOMIC DNA]</scope>
    <source>
        <strain evidence="3">JCM 14283</strain>
    </source>
</reference>
<evidence type="ECO:0000313" key="3">
    <source>
        <dbReference type="Proteomes" id="UP001501285"/>
    </source>
</evidence>
<feature type="compositionally biased region" description="Polar residues" evidence="1">
    <location>
        <begin position="62"/>
        <end position="78"/>
    </location>
</feature>
<sequence length="78" mass="8156">MAEDAEGARAGPVGLLLAVGQDVVEEVEVLPHVRKRNPLDPQSRCRTWWRGVSGCGGRGTAKDSTPGVSAGSRNTQAS</sequence>
<gene>
    <name evidence="2" type="ORF">GCM10009740_30070</name>
</gene>
<comment type="caution">
    <text evidence="2">The sequence shown here is derived from an EMBL/GenBank/DDBJ whole genome shotgun (WGS) entry which is preliminary data.</text>
</comment>
<feature type="region of interest" description="Disordered" evidence="1">
    <location>
        <begin position="51"/>
        <end position="78"/>
    </location>
</feature>
<evidence type="ECO:0000313" key="2">
    <source>
        <dbReference type="EMBL" id="GAA2036677.1"/>
    </source>
</evidence>
<organism evidence="2 3">
    <name type="scientific">Terrabacter terrae</name>
    <dbReference type="NCBI Taxonomy" id="318434"/>
    <lineage>
        <taxon>Bacteria</taxon>
        <taxon>Bacillati</taxon>
        <taxon>Actinomycetota</taxon>
        <taxon>Actinomycetes</taxon>
        <taxon>Micrococcales</taxon>
        <taxon>Intrasporangiaceae</taxon>
        <taxon>Terrabacter</taxon>
    </lineage>
</organism>
<proteinExistence type="predicted"/>
<protein>
    <submittedName>
        <fullName evidence="2">Uncharacterized protein</fullName>
    </submittedName>
</protein>